<evidence type="ECO:0000313" key="4">
    <source>
        <dbReference type="Proteomes" id="UP000029964"/>
    </source>
</evidence>
<dbReference type="SUPFAM" id="SSF81383">
    <property type="entry name" value="F-box domain"/>
    <property type="match status" value="1"/>
</dbReference>
<dbReference type="STRING" id="857340.A0A086T3U0"/>
<accession>A0A086T3U0</accession>
<protein>
    <recommendedName>
        <fullName evidence="2">F-box domain-containing protein</fullName>
    </recommendedName>
</protein>
<name>A0A086T3U0_HAPC1</name>
<dbReference type="Gene3D" id="1.20.1280.50">
    <property type="match status" value="1"/>
</dbReference>
<gene>
    <name evidence="3" type="ORF">ACRE_052220</name>
</gene>
<evidence type="ECO:0000313" key="3">
    <source>
        <dbReference type="EMBL" id="KFH44022.1"/>
    </source>
</evidence>
<feature type="region of interest" description="Disordered" evidence="1">
    <location>
        <begin position="454"/>
        <end position="484"/>
    </location>
</feature>
<dbReference type="Proteomes" id="UP000029964">
    <property type="component" value="Unassembled WGS sequence"/>
</dbReference>
<dbReference type="InterPro" id="IPR036047">
    <property type="entry name" value="F-box-like_dom_sf"/>
</dbReference>
<sequence>MEASPRSEERGDDMQQSLTALPAEILNHILMWLDPESVMTASKVCRVLYHFIKGNQSLCRDVYLLWMIHQLAFVCDTVSRLLKNSSYVNNNEGNLISNNAEYLRDLFSNELAASTFLQQSSLFERMRSTAYLSARGAHPPREEHQMSAKLHCLYGSPILKAGRTRSARSYPYACSRVYDLRQYTQRTKWGPFRDDDTGRVDWEKVEAIAIVLGKNMLTKWPRADVFDEIWDTPFHGSFPRSFVPRKMPELGDLDARDPYGVTGSWYRVVCFLDYSDFFHYNFSMGALVPSYAPRPPLNVGEATRLIIMKIRVTSIEPPGPDDGQELPVVHFEGESQSIDNSMDDNANSDLRGSVRLTPEGEVRWTSVSIFHGQERWRSEGIQVGGVRSARGVVGTWFDRDYDLQGPAGPTAFWKAADAENPRDALLDSMTGILAMPAEFPHALTDMAASSGDEMEFLDDDDADDDDDVGDEEAEFGDLWDGDLEPTTNELLGLLEDAEMDLAEVTPHEPSV</sequence>
<dbReference type="AlphaFoldDB" id="A0A086T3U0"/>
<keyword evidence="4" id="KW-1185">Reference proteome</keyword>
<dbReference type="SMART" id="SM00256">
    <property type="entry name" value="FBOX"/>
    <property type="match status" value="1"/>
</dbReference>
<feature type="domain" description="F-box" evidence="2">
    <location>
        <begin position="15"/>
        <end position="62"/>
    </location>
</feature>
<proteinExistence type="predicted"/>
<reference evidence="4" key="1">
    <citation type="journal article" date="2014" name="Genome Announc.">
        <title>Genome sequence and annotation of Acremonium chrysogenum, producer of the beta-lactam antibiotic cephalosporin C.</title>
        <authorList>
            <person name="Terfehr D."/>
            <person name="Dahlmann T.A."/>
            <person name="Specht T."/>
            <person name="Zadra I."/>
            <person name="Kuernsteiner H."/>
            <person name="Kueck U."/>
        </authorList>
    </citation>
    <scope>NUCLEOTIDE SEQUENCE [LARGE SCALE GENOMIC DNA]</scope>
    <source>
        <strain evidence="4">ATCC 11550 / CBS 779.69 / DSM 880 / IAM 14645 / JCM 23072 / IMI 49137</strain>
    </source>
</reference>
<dbReference type="InterPro" id="IPR001810">
    <property type="entry name" value="F-box_dom"/>
</dbReference>
<comment type="caution">
    <text evidence="3">The sequence shown here is derived from an EMBL/GenBank/DDBJ whole genome shotgun (WGS) entry which is preliminary data.</text>
</comment>
<evidence type="ECO:0000256" key="1">
    <source>
        <dbReference type="SAM" id="MobiDB-lite"/>
    </source>
</evidence>
<dbReference type="HOGENOM" id="CLU_019366_0_0_1"/>
<dbReference type="OrthoDB" id="3226064at2759"/>
<organism evidence="3 4">
    <name type="scientific">Hapsidospora chrysogenum (strain ATCC 11550 / CBS 779.69 / DSM 880 / IAM 14645 / JCM 23072 / IMI 49137)</name>
    <name type="common">Acremonium chrysogenum</name>
    <dbReference type="NCBI Taxonomy" id="857340"/>
    <lineage>
        <taxon>Eukaryota</taxon>
        <taxon>Fungi</taxon>
        <taxon>Dikarya</taxon>
        <taxon>Ascomycota</taxon>
        <taxon>Pezizomycotina</taxon>
        <taxon>Sordariomycetes</taxon>
        <taxon>Hypocreomycetidae</taxon>
        <taxon>Hypocreales</taxon>
        <taxon>Bionectriaceae</taxon>
        <taxon>Hapsidospora</taxon>
    </lineage>
</organism>
<dbReference type="PROSITE" id="PS50181">
    <property type="entry name" value="FBOX"/>
    <property type="match status" value="1"/>
</dbReference>
<evidence type="ECO:0000259" key="2">
    <source>
        <dbReference type="PROSITE" id="PS50181"/>
    </source>
</evidence>
<feature type="compositionally biased region" description="Acidic residues" evidence="1">
    <location>
        <begin position="454"/>
        <end position="483"/>
    </location>
</feature>
<dbReference type="EMBL" id="JPKY01000056">
    <property type="protein sequence ID" value="KFH44022.1"/>
    <property type="molecule type" value="Genomic_DNA"/>
</dbReference>
<dbReference type="Pfam" id="PF12937">
    <property type="entry name" value="F-box-like"/>
    <property type="match status" value="1"/>
</dbReference>